<proteinExistence type="predicted"/>
<dbReference type="RefSeq" id="WP_345933938.1">
    <property type="nucleotide sequence ID" value="NZ_JBBKTV010000006.1"/>
</dbReference>
<evidence type="ECO:0000256" key="3">
    <source>
        <dbReference type="ARBA" id="ARBA00023163"/>
    </source>
</evidence>
<keyword evidence="3" id="KW-0804">Transcription</keyword>
<feature type="domain" description="HTH araC/xylS-type" evidence="4">
    <location>
        <begin position="5"/>
        <end position="103"/>
    </location>
</feature>
<evidence type="ECO:0000313" key="6">
    <source>
        <dbReference type="Proteomes" id="UP001413721"/>
    </source>
</evidence>
<reference evidence="5 6" key="1">
    <citation type="submission" date="2024-03" db="EMBL/GenBank/DDBJ databases">
        <title>High-quality draft genome sequencing of Tistrella sp. BH-R2-4.</title>
        <authorList>
            <person name="Dong C."/>
        </authorList>
    </citation>
    <scope>NUCLEOTIDE SEQUENCE [LARGE SCALE GENOMIC DNA]</scope>
    <source>
        <strain evidence="5 6">BH-R2-4</strain>
    </source>
</reference>
<dbReference type="InterPro" id="IPR020449">
    <property type="entry name" value="Tscrpt_reg_AraC-type_HTH"/>
</dbReference>
<accession>A0ABU9YKA7</accession>
<dbReference type="PROSITE" id="PS01124">
    <property type="entry name" value="HTH_ARAC_FAMILY_2"/>
    <property type="match status" value="1"/>
</dbReference>
<evidence type="ECO:0000256" key="1">
    <source>
        <dbReference type="ARBA" id="ARBA00023015"/>
    </source>
</evidence>
<dbReference type="PRINTS" id="PR00032">
    <property type="entry name" value="HTHARAC"/>
</dbReference>
<dbReference type="SMART" id="SM00871">
    <property type="entry name" value="AraC_E_bind"/>
    <property type="match status" value="1"/>
</dbReference>
<protein>
    <submittedName>
        <fullName evidence="5">AraC family transcriptional regulator</fullName>
    </submittedName>
</protein>
<keyword evidence="1" id="KW-0805">Transcription regulation</keyword>
<evidence type="ECO:0000259" key="4">
    <source>
        <dbReference type="PROSITE" id="PS01124"/>
    </source>
</evidence>
<dbReference type="PANTHER" id="PTHR47504:SF5">
    <property type="entry name" value="RIGHT ORIGIN-BINDING PROTEIN"/>
    <property type="match status" value="1"/>
</dbReference>
<dbReference type="InterPro" id="IPR011256">
    <property type="entry name" value="Reg_factor_effector_dom_sf"/>
</dbReference>
<dbReference type="PROSITE" id="PS00041">
    <property type="entry name" value="HTH_ARAC_FAMILY_1"/>
    <property type="match status" value="1"/>
</dbReference>
<dbReference type="InterPro" id="IPR009057">
    <property type="entry name" value="Homeodomain-like_sf"/>
</dbReference>
<dbReference type="Gene3D" id="3.20.80.10">
    <property type="entry name" value="Regulatory factor, effector binding domain"/>
    <property type="match status" value="1"/>
</dbReference>
<comment type="caution">
    <text evidence="5">The sequence shown here is derived from an EMBL/GenBank/DDBJ whole genome shotgun (WGS) entry which is preliminary data.</text>
</comment>
<dbReference type="SUPFAM" id="SSF46689">
    <property type="entry name" value="Homeodomain-like"/>
    <property type="match status" value="2"/>
</dbReference>
<keyword evidence="6" id="KW-1185">Reference proteome</keyword>
<dbReference type="Pfam" id="PF12833">
    <property type="entry name" value="HTH_18"/>
    <property type="match status" value="1"/>
</dbReference>
<gene>
    <name evidence="5" type="ORF">WG926_12880</name>
</gene>
<organism evidence="5 6">
    <name type="scientific">Tistrella arctica</name>
    <dbReference type="NCBI Taxonomy" id="3133430"/>
    <lineage>
        <taxon>Bacteria</taxon>
        <taxon>Pseudomonadati</taxon>
        <taxon>Pseudomonadota</taxon>
        <taxon>Alphaproteobacteria</taxon>
        <taxon>Geminicoccales</taxon>
        <taxon>Geminicoccaceae</taxon>
        <taxon>Tistrella</taxon>
    </lineage>
</organism>
<evidence type="ECO:0000313" key="5">
    <source>
        <dbReference type="EMBL" id="MEN2989202.1"/>
    </source>
</evidence>
<dbReference type="InterPro" id="IPR029442">
    <property type="entry name" value="GyrI-like"/>
</dbReference>
<keyword evidence="2" id="KW-0238">DNA-binding</keyword>
<dbReference type="PANTHER" id="PTHR47504">
    <property type="entry name" value="RIGHT ORIGIN-BINDING PROTEIN"/>
    <property type="match status" value="1"/>
</dbReference>
<evidence type="ECO:0000256" key="2">
    <source>
        <dbReference type="ARBA" id="ARBA00023125"/>
    </source>
</evidence>
<dbReference type="InterPro" id="IPR050959">
    <property type="entry name" value="MarA-like"/>
</dbReference>
<dbReference type="Gene3D" id="1.10.10.60">
    <property type="entry name" value="Homeodomain-like"/>
    <property type="match status" value="2"/>
</dbReference>
<dbReference type="Proteomes" id="UP001413721">
    <property type="component" value="Unassembled WGS sequence"/>
</dbReference>
<dbReference type="Pfam" id="PF06445">
    <property type="entry name" value="GyrI-like"/>
    <property type="match status" value="1"/>
</dbReference>
<dbReference type="SMART" id="SM00342">
    <property type="entry name" value="HTH_ARAC"/>
    <property type="match status" value="1"/>
</dbReference>
<dbReference type="EMBL" id="JBBKTW010000004">
    <property type="protein sequence ID" value="MEN2989202.1"/>
    <property type="molecule type" value="Genomic_DNA"/>
</dbReference>
<name>A0ABU9YKA7_9PROT</name>
<dbReference type="SUPFAM" id="SSF55136">
    <property type="entry name" value="Probable bacterial effector-binding domain"/>
    <property type="match status" value="1"/>
</dbReference>
<sequence>MTPVDKALWFIDGHFAEPIDLDQIAAVAGVSRFHLCRCFAAATGGTVMRRLRHVRLHAAARMLADGAPDILTVAIDCGYGSHAAFTHAFRNHFGIPPERFRADARLRPSAISLQEPYPMQPVILEDLAAPRIETAGPLVIAGLSDSYDAGNVATIPALWQRLMQDYGCLPGQIGGISYGICYNGDGQGRFDYLAGMPVESAHDLPAGLQTICLPARRYLVFAWPGHISQIRNVVHTIWNKALPERGITPAAAPDFERYPESFDGRTGDGGFEIWIPLPD</sequence>
<dbReference type="InterPro" id="IPR018062">
    <property type="entry name" value="HTH_AraC-typ_CS"/>
</dbReference>
<dbReference type="InterPro" id="IPR018060">
    <property type="entry name" value="HTH_AraC"/>
</dbReference>
<dbReference type="InterPro" id="IPR010499">
    <property type="entry name" value="AraC_E-bd"/>
</dbReference>